<evidence type="ECO:0000313" key="2">
    <source>
        <dbReference type="Proteomes" id="UP000008221"/>
    </source>
</evidence>
<protein>
    <submittedName>
        <fullName evidence="1">Uncharacterized protein</fullName>
    </submittedName>
</protein>
<dbReference type="RefSeq" id="WP_011719596.1">
    <property type="nucleotide sequence ID" value="NC_008578.1"/>
</dbReference>
<dbReference type="KEGG" id="ace:Acel_0760"/>
<evidence type="ECO:0000313" key="1">
    <source>
        <dbReference type="EMBL" id="ABK52533.1"/>
    </source>
</evidence>
<dbReference type="AlphaFoldDB" id="A0LSX3"/>
<proteinExistence type="predicted"/>
<dbReference type="Proteomes" id="UP000008221">
    <property type="component" value="Chromosome"/>
</dbReference>
<accession>A0LSX3</accession>
<reference evidence="1 2" key="1">
    <citation type="journal article" date="2009" name="Genome Res.">
        <title>Complete genome of the cellulolytic thermophile Acidothermus cellulolyticus 11B provides insights into its ecophysiological and evolutionary adaptations.</title>
        <authorList>
            <person name="Barabote R.D."/>
            <person name="Xie G."/>
            <person name="Leu D.H."/>
            <person name="Normand P."/>
            <person name="Necsulea A."/>
            <person name="Daubin V."/>
            <person name="Medigue C."/>
            <person name="Adney W.S."/>
            <person name="Xu X.C."/>
            <person name="Lapidus A."/>
            <person name="Parales R.E."/>
            <person name="Detter C."/>
            <person name="Pujic P."/>
            <person name="Bruce D."/>
            <person name="Lavire C."/>
            <person name="Challacombe J.F."/>
            <person name="Brettin T.S."/>
            <person name="Berry A.M."/>
        </authorList>
    </citation>
    <scope>NUCLEOTIDE SEQUENCE [LARGE SCALE GENOMIC DNA]</scope>
    <source>
        <strain evidence="2">ATCC 43068 / DSM 8971 / 11B</strain>
    </source>
</reference>
<name>A0LSX3_ACIC1</name>
<keyword evidence="2" id="KW-1185">Reference proteome</keyword>
<dbReference type="HOGENOM" id="CLU_1933422_0_0_11"/>
<sequence length="130" mass="14797">MTQQSGLPLWRRSSEPDTRLWHVTLTVGGMPMEPLLVRSALERLSAEQPFLLSGRYAADRAELQYWEEAADCADAAVLALRLWAEHRASAGLPPWQVLGIEIVDRAVFLRRRRDHRTRPVIPGGAWRPFT</sequence>
<dbReference type="InParanoid" id="A0LSX3"/>
<dbReference type="eggNOG" id="ENOG5032ZQA">
    <property type="taxonomic scope" value="Bacteria"/>
</dbReference>
<dbReference type="STRING" id="351607.Acel_0760"/>
<dbReference type="EMBL" id="CP000481">
    <property type="protein sequence ID" value="ABK52533.1"/>
    <property type="molecule type" value="Genomic_DNA"/>
</dbReference>
<gene>
    <name evidence="1" type="ordered locus">Acel_0760</name>
</gene>
<organism evidence="1 2">
    <name type="scientific">Acidothermus cellulolyticus (strain ATCC 43068 / DSM 8971 / 11B)</name>
    <dbReference type="NCBI Taxonomy" id="351607"/>
    <lineage>
        <taxon>Bacteria</taxon>
        <taxon>Bacillati</taxon>
        <taxon>Actinomycetota</taxon>
        <taxon>Actinomycetes</taxon>
        <taxon>Acidothermales</taxon>
        <taxon>Acidothermaceae</taxon>
        <taxon>Acidothermus</taxon>
    </lineage>
</organism>